<reference evidence="2 3" key="1">
    <citation type="submission" date="2019-12" db="EMBL/GenBank/DDBJ databases">
        <title>Genomic-based taxomic classification of the family Erythrobacteraceae.</title>
        <authorList>
            <person name="Xu L."/>
        </authorList>
    </citation>
    <scope>NUCLEOTIDE SEQUENCE [LARGE SCALE GENOMIC DNA]</scope>
    <source>
        <strain evidence="2 3">DSM 17792</strain>
    </source>
</reference>
<dbReference type="RefSeq" id="WP_160726474.1">
    <property type="nucleotide sequence ID" value="NZ_WTYC01000001.1"/>
</dbReference>
<comment type="caution">
    <text evidence="2">The sequence shown here is derived from an EMBL/GenBank/DDBJ whole genome shotgun (WGS) entry which is preliminary data.</text>
</comment>
<dbReference type="OrthoDB" id="8457152at2"/>
<name>A0A844XNQ2_9SPHN</name>
<feature type="transmembrane region" description="Helical" evidence="1">
    <location>
        <begin position="112"/>
        <end position="137"/>
    </location>
</feature>
<keyword evidence="3" id="KW-1185">Reference proteome</keyword>
<proteinExistence type="predicted"/>
<evidence type="ECO:0000313" key="2">
    <source>
        <dbReference type="EMBL" id="MXO46853.1"/>
    </source>
</evidence>
<keyword evidence="1" id="KW-0812">Transmembrane</keyword>
<dbReference type="AlphaFoldDB" id="A0A844XNQ2"/>
<accession>A0A844XNQ2</accession>
<dbReference type="Proteomes" id="UP000448199">
    <property type="component" value="Unassembled WGS sequence"/>
</dbReference>
<feature type="transmembrane region" description="Helical" evidence="1">
    <location>
        <begin position="157"/>
        <end position="184"/>
    </location>
</feature>
<feature type="transmembrane region" description="Helical" evidence="1">
    <location>
        <begin position="59"/>
        <end position="80"/>
    </location>
</feature>
<evidence type="ECO:0000256" key="1">
    <source>
        <dbReference type="SAM" id="Phobius"/>
    </source>
</evidence>
<feature type="transmembrane region" description="Helical" evidence="1">
    <location>
        <begin position="26"/>
        <end position="47"/>
    </location>
</feature>
<sequence>MSFRYQLSRPLAYWSVEAPSIPFYRLWGPAGLTLIISVLLLVLPVGIDIVGDRSLVSFLSQLFAILPGFYIASLAAVVAFQGGDLDKEMPDATASITANGDTSDVEITLRVFLCYLFAYLTVLAFVGFFTCMAGALAAPSFNMILADSEVANWVRPLLASIYVAFLIFITASLVLCTIQGLYFLAERVHQTLVE</sequence>
<dbReference type="EMBL" id="WTYC01000001">
    <property type="protein sequence ID" value="MXO46853.1"/>
    <property type="molecule type" value="Genomic_DNA"/>
</dbReference>
<keyword evidence="1" id="KW-1133">Transmembrane helix</keyword>
<keyword evidence="1" id="KW-0472">Membrane</keyword>
<gene>
    <name evidence="2" type="ORF">GRI69_01075</name>
</gene>
<evidence type="ECO:0000313" key="3">
    <source>
        <dbReference type="Proteomes" id="UP000448199"/>
    </source>
</evidence>
<protein>
    <submittedName>
        <fullName evidence="2">Uncharacterized protein</fullName>
    </submittedName>
</protein>
<organism evidence="2 3">
    <name type="scientific">Qipengyuania vulgaris</name>
    <dbReference type="NCBI Taxonomy" id="291985"/>
    <lineage>
        <taxon>Bacteria</taxon>
        <taxon>Pseudomonadati</taxon>
        <taxon>Pseudomonadota</taxon>
        <taxon>Alphaproteobacteria</taxon>
        <taxon>Sphingomonadales</taxon>
        <taxon>Erythrobacteraceae</taxon>
        <taxon>Qipengyuania</taxon>
    </lineage>
</organism>